<evidence type="ECO:0000313" key="2">
    <source>
        <dbReference type="EMBL" id="QJA97689.1"/>
    </source>
</evidence>
<evidence type="ECO:0000256" key="1">
    <source>
        <dbReference type="SAM" id="Phobius"/>
    </source>
</evidence>
<protein>
    <submittedName>
        <fullName evidence="2">Uncharacterized protein</fullName>
    </submittedName>
</protein>
<proteinExistence type="predicted"/>
<organism evidence="2">
    <name type="scientific">viral metagenome</name>
    <dbReference type="NCBI Taxonomy" id="1070528"/>
    <lineage>
        <taxon>unclassified sequences</taxon>
        <taxon>metagenomes</taxon>
        <taxon>organismal metagenomes</taxon>
    </lineage>
</organism>
<accession>A0A6M3LUD2</accession>
<keyword evidence="1" id="KW-1133">Transmembrane helix</keyword>
<dbReference type="AlphaFoldDB" id="A0A6M3LUD2"/>
<sequence length="56" mass="6782">MTARRALYWALWPLEKAFDFLAWTGRLLWALIVASHPALLAMWILRRDKRRQEEDK</sequence>
<name>A0A6M3LUD2_9ZZZZ</name>
<feature type="transmembrane region" description="Helical" evidence="1">
    <location>
        <begin position="20"/>
        <end position="45"/>
    </location>
</feature>
<keyword evidence="1" id="KW-0472">Membrane</keyword>
<gene>
    <name evidence="2" type="ORF">MM415B06003_0004</name>
</gene>
<dbReference type="EMBL" id="MT143516">
    <property type="protein sequence ID" value="QJA97689.1"/>
    <property type="molecule type" value="Genomic_DNA"/>
</dbReference>
<reference evidence="2" key="1">
    <citation type="submission" date="2020-03" db="EMBL/GenBank/DDBJ databases">
        <title>The deep terrestrial virosphere.</title>
        <authorList>
            <person name="Holmfeldt K."/>
            <person name="Nilsson E."/>
            <person name="Simone D."/>
            <person name="Lopez-Fernandez M."/>
            <person name="Wu X."/>
            <person name="de Brujin I."/>
            <person name="Lundin D."/>
            <person name="Andersson A."/>
            <person name="Bertilsson S."/>
            <person name="Dopson M."/>
        </authorList>
    </citation>
    <scope>NUCLEOTIDE SEQUENCE</scope>
    <source>
        <strain evidence="2">MM415B06003</strain>
    </source>
</reference>
<keyword evidence="1" id="KW-0812">Transmembrane</keyword>